<organism evidence="1 2">
    <name type="scientific">Heracleum sosnowskyi</name>
    <dbReference type="NCBI Taxonomy" id="360622"/>
    <lineage>
        <taxon>Eukaryota</taxon>
        <taxon>Viridiplantae</taxon>
        <taxon>Streptophyta</taxon>
        <taxon>Embryophyta</taxon>
        <taxon>Tracheophyta</taxon>
        <taxon>Spermatophyta</taxon>
        <taxon>Magnoliopsida</taxon>
        <taxon>eudicotyledons</taxon>
        <taxon>Gunneridae</taxon>
        <taxon>Pentapetalae</taxon>
        <taxon>asterids</taxon>
        <taxon>campanulids</taxon>
        <taxon>Apiales</taxon>
        <taxon>Apiaceae</taxon>
        <taxon>Apioideae</taxon>
        <taxon>apioid superclade</taxon>
        <taxon>Tordylieae</taxon>
        <taxon>Tordyliinae</taxon>
        <taxon>Heracleum</taxon>
    </lineage>
</organism>
<dbReference type="AlphaFoldDB" id="A0AAD8MET6"/>
<evidence type="ECO:0000313" key="2">
    <source>
        <dbReference type="Proteomes" id="UP001237642"/>
    </source>
</evidence>
<accession>A0AAD8MET6</accession>
<comment type="caution">
    <text evidence="1">The sequence shown here is derived from an EMBL/GenBank/DDBJ whole genome shotgun (WGS) entry which is preliminary data.</text>
</comment>
<sequence length="166" mass="18381">MLCSSRELFRTEVGSKRTQEIVACLLGMHLDPSIYLMDDENKTPTNVSAKLDEQRFTEAVEQNATQAANDSIAPASYNHHSPADGLNMVIDDLQSVDIAESVRDDKGVDRNPLVKQEKSSGVAAAPIIVPIVLKMAEFDHKALLEEWISTHSFSDNYPLQVSRLIN</sequence>
<keyword evidence="2" id="KW-1185">Reference proteome</keyword>
<dbReference type="Proteomes" id="UP001237642">
    <property type="component" value="Unassembled WGS sequence"/>
</dbReference>
<proteinExistence type="predicted"/>
<reference evidence="1" key="2">
    <citation type="submission" date="2023-05" db="EMBL/GenBank/DDBJ databases">
        <authorList>
            <person name="Schelkunov M.I."/>
        </authorList>
    </citation>
    <scope>NUCLEOTIDE SEQUENCE</scope>
    <source>
        <strain evidence="1">Hsosn_3</strain>
        <tissue evidence="1">Leaf</tissue>
    </source>
</reference>
<protein>
    <submittedName>
        <fullName evidence="1">Uncharacterized protein</fullName>
    </submittedName>
</protein>
<evidence type="ECO:0000313" key="1">
    <source>
        <dbReference type="EMBL" id="KAK1369483.1"/>
    </source>
</evidence>
<dbReference type="EMBL" id="JAUIZM010000008">
    <property type="protein sequence ID" value="KAK1369483.1"/>
    <property type="molecule type" value="Genomic_DNA"/>
</dbReference>
<name>A0AAD8MET6_9APIA</name>
<gene>
    <name evidence="1" type="ORF">POM88_035575</name>
</gene>
<reference evidence="1" key="1">
    <citation type="submission" date="2023-02" db="EMBL/GenBank/DDBJ databases">
        <title>Genome of toxic invasive species Heracleum sosnowskyi carries increased number of genes despite the absence of recent whole-genome duplications.</title>
        <authorList>
            <person name="Schelkunov M."/>
            <person name="Shtratnikova V."/>
            <person name="Makarenko M."/>
            <person name="Klepikova A."/>
            <person name="Omelchenko D."/>
            <person name="Novikova G."/>
            <person name="Obukhova E."/>
            <person name="Bogdanov V."/>
            <person name="Penin A."/>
            <person name="Logacheva M."/>
        </authorList>
    </citation>
    <scope>NUCLEOTIDE SEQUENCE</scope>
    <source>
        <strain evidence="1">Hsosn_3</strain>
        <tissue evidence="1">Leaf</tissue>
    </source>
</reference>